<name>A0A9X4RVW6_9FLAO</name>
<dbReference type="GO" id="GO:0003735">
    <property type="term" value="F:structural constituent of ribosome"/>
    <property type="evidence" value="ECO:0007669"/>
    <property type="project" value="InterPro"/>
</dbReference>
<evidence type="ECO:0000256" key="2">
    <source>
        <dbReference type="ARBA" id="ARBA00022980"/>
    </source>
</evidence>
<comment type="similarity">
    <text evidence="1 5">Belongs to the universal ribosomal protein uL29 family.</text>
</comment>
<gene>
    <name evidence="5 7" type="primary">rpmC</name>
    <name evidence="7" type="ORF">NMK71_07530</name>
</gene>
<dbReference type="Pfam" id="PF00831">
    <property type="entry name" value="Ribosomal_L29"/>
    <property type="match status" value="1"/>
</dbReference>
<dbReference type="InterPro" id="IPR036049">
    <property type="entry name" value="Ribosomal_uL29_sf"/>
</dbReference>
<dbReference type="GO" id="GO:0005840">
    <property type="term" value="C:ribosome"/>
    <property type="evidence" value="ECO:0007669"/>
    <property type="project" value="UniProtKB-KW"/>
</dbReference>
<dbReference type="AlphaFoldDB" id="A0A9X4RVW6"/>
<dbReference type="EMBL" id="JANCMU010000004">
    <property type="protein sequence ID" value="MDG4946260.1"/>
    <property type="molecule type" value="Genomic_DNA"/>
</dbReference>
<keyword evidence="6" id="KW-0175">Coiled coil</keyword>
<evidence type="ECO:0000313" key="8">
    <source>
        <dbReference type="Proteomes" id="UP001152599"/>
    </source>
</evidence>
<accession>A0A9X4RVW6</accession>
<evidence type="ECO:0000256" key="1">
    <source>
        <dbReference type="ARBA" id="ARBA00009254"/>
    </source>
</evidence>
<dbReference type="CDD" id="cd00427">
    <property type="entry name" value="Ribosomal_L29_HIP"/>
    <property type="match status" value="1"/>
</dbReference>
<evidence type="ECO:0000256" key="6">
    <source>
        <dbReference type="SAM" id="Coils"/>
    </source>
</evidence>
<feature type="coiled-coil region" evidence="6">
    <location>
        <begin position="11"/>
        <end position="38"/>
    </location>
</feature>
<sequence>MKASDIKELTVEDIQAKLEEEKANYEKLRISHKMAQIENPIQLRYMRKTIARLNTELSRKLTEAK</sequence>
<keyword evidence="8" id="KW-1185">Reference proteome</keyword>
<evidence type="ECO:0000256" key="3">
    <source>
        <dbReference type="ARBA" id="ARBA00023274"/>
    </source>
</evidence>
<dbReference type="GO" id="GO:1990904">
    <property type="term" value="C:ribonucleoprotein complex"/>
    <property type="evidence" value="ECO:0007669"/>
    <property type="project" value="UniProtKB-KW"/>
</dbReference>
<dbReference type="Proteomes" id="UP001152599">
    <property type="component" value="Unassembled WGS sequence"/>
</dbReference>
<proteinExistence type="inferred from homology"/>
<organism evidence="7 8">
    <name type="scientific">Profundicola chukchiensis</name>
    <dbReference type="NCBI Taxonomy" id="2961959"/>
    <lineage>
        <taxon>Bacteria</taxon>
        <taxon>Pseudomonadati</taxon>
        <taxon>Bacteroidota</taxon>
        <taxon>Flavobacteriia</taxon>
        <taxon>Flavobacteriales</taxon>
        <taxon>Weeksellaceae</taxon>
        <taxon>Profundicola</taxon>
    </lineage>
</organism>
<comment type="caution">
    <text evidence="7">The sequence shown here is derived from an EMBL/GenBank/DDBJ whole genome shotgun (WGS) entry which is preliminary data.</text>
</comment>
<keyword evidence="3 5" id="KW-0687">Ribonucleoprotein</keyword>
<protein>
    <recommendedName>
        <fullName evidence="4 5">Large ribosomal subunit protein uL29</fullName>
    </recommendedName>
</protein>
<dbReference type="GO" id="GO:0006412">
    <property type="term" value="P:translation"/>
    <property type="evidence" value="ECO:0007669"/>
    <property type="project" value="UniProtKB-UniRule"/>
</dbReference>
<dbReference type="NCBIfam" id="TIGR00012">
    <property type="entry name" value="L29"/>
    <property type="match status" value="1"/>
</dbReference>
<evidence type="ECO:0000313" key="7">
    <source>
        <dbReference type="EMBL" id="MDG4946260.1"/>
    </source>
</evidence>
<evidence type="ECO:0000256" key="4">
    <source>
        <dbReference type="ARBA" id="ARBA00035204"/>
    </source>
</evidence>
<keyword evidence="2 5" id="KW-0689">Ribosomal protein</keyword>
<dbReference type="SUPFAM" id="SSF46561">
    <property type="entry name" value="Ribosomal protein L29 (L29p)"/>
    <property type="match status" value="1"/>
</dbReference>
<evidence type="ECO:0000256" key="5">
    <source>
        <dbReference type="HAMAP-Rule" id="MF_00374"/>
    </source>
</evidence>
<dbReference type="InterPro" id="IPR001854">
    <property type="entry name" value="Ribosomal_uL29"/>
</dbReference>
<dbReference type="Gene3D" id="1.10.287.310">
    <property type="match status" value="1"/>
</dbReference>
<dbReference type="HAMAP" id="MF_00374">
    <property type="entry name" value="Ribosomal_uL29"/>
    <property type="match status" value="1"/>
</dbReference>
<dbReference type="RefSeq" id="WP_304417185.1">
    <property type="nucleotide sequence ID" value="NZ_JANAIE010000005.1"/>
</dbReference>
<reference evidence="7" key="1">
    <citation type="submission" date="2022-07" db="EMBL/GenBank/DDBJ databases">
        <title>Description and genome-wide analysis of Profundicola chukchiensis gen. nov., sp. nov., marine bacteria isolated from bottom sediments of the Chukchi Sea.</title>
        <authorList>
            <person name="Romanenko L."/>
            <person name="Otstavnykh N."/>
            <person name="Kurilenko V."/>
            <person name="Eremeev V."/>
            <person name="Velansky P."/>
            <person name="Mikhailov V."/>
            <person name="Isaeva M."/>
        </authorList>
    </citation>
    <scope>NUCLEOTIDE SEQUENCE</scope>
    <source>
        <strain evidence="7">KMM 9713</strain>
    </source>
</reference>